<accession>A0A4Y2JSU2</accession>
<name>A0A4Y2JSU2_ARAVE</name>
<reference evidence="1 2" key="1">
    <citation type="journal article" date="2019" name="Sci. Rep.">
        <title>Orb-weaving spider Araneus ventricosus genome elucidates the spidroin gene catalogue.</title>
        <authorList>
            <person name="Kono N."/>
            <person name="Nakamura H."/>
            <person name="Ohtoshi R."/>
            <person name="Moran D.A.P."/>
            <person name="Shinohara A."/>
            <person name="Yoshida Y."/>
            <person name="Fujiwara M."/>
            <person name="Mori M."/>
            <person name="Tomita M."/>
            <person name="Arakawa K."/>
        </authorList>
    </citation>
    <scope>NUCLEOTIDE SEQUENCE [LARGE SCALE GENOMIC DNA]</scope>
</reference>
<dbReference type="Proteomes" id="UP000499080">
    <property type="component" value="Unassembled WGS sequence"/>
</dbReference>
<organism evidence="1 2">
    <name type="scientific">Araneus ventricosus</name>
    <name type="common">Orbweaver spider</name>
    <name type="synonym">Epeira ventricosa</name>
    <dbReference type="NCBI Taxonomy" id="182803"/>
    <lineage>
        <taxon>Eukaryota</taxon>
        <taxon>Metazoa</taxon>
        <taxon>Ecdysozoa</taxon>
        <taxon>Arthropoda</taxon>
        <taxon>Chelicerata</taxon>
        <taxon>Arachnida</taxon>
        <taxon>Araneae</taxon>
        <taxon>Araneomorphae</taxon>
        <taxon>Entelegynae</taxon>
        <taxon>Araneoidea</taxon>
        <taxon>Araneidae</taxon>
        <taxon>Araneus</taxon>
    </lineage>
</organism>
<evidence type="ECO:0000313" key="2">
    <source>
        <dbReference type="Proteomes" id="UP000499080"/>
    </source>
</evidence>
<comment type="caution">
    <text evidence="1">The sequence shown here is derived from an EMBL/GenBank/DDBJ whole genome shotgun (WGS) entry which is preliminary data.</text>
</comment>
<dbReference type="EMBL" id="BGPR01003771">
    <property type="protein sequence ID" value="GBM92216.1"/>
    <property type="molecule type" value="Genomic_DNA"/>
</dbReference>
<dbReference type="AlphaFoldDB" id="A0A4Y2JSU2"/>
<evidence type="ECO:0000313" key="1">
    <source>
        <dbReference type="EMBL" id="GBM92216.1"/>
    </source>
</evidence>
<keyword evidence="2" id="KW-1185">Reference proteome</keyword>
<sequence>MVKISKCHLLYRSRQQKIENAIAILEFEITSAIKLASRIEAVNTTHYKLPSYITRKITYKNHIRILHQLTRYPPNKYEVNRLGEETEDEIPRWDQKKWTEAVLVLNSEDHAVYGMVRKLSINIDNSPHY</sequence>
<protein>
    <submittedName>
        <fullName evidence="1">Uncharacterized protein</fullName>
    </submittedName>
</protein>
<proteinExistence type="predicted"/>
<gene>
    <name evidence="1" type="ORF">AVEN_58236_1</name>
</gene>